<evidence type="ECO:0000313" key="1">
    <source>
        <dbReference type="EMBL" id="PKU84716.1"/>
    </source>
</evidence>
<sequence length="68" mass="7387">MGKGKPHAVEKGIIGYNCGVTDFQLTSCIVGSLAIPPPPVFCHTDDMNQPYSNSKVAESHEDGRAWRQ</sequence>
<protein>
    <submittedName>
        <fullName evidence="1">Histone demethylase JARID1</fullName>
    </submittedName>
</protein>
<reference evidence="1 2" key="1">
    <citation type="journal article" date="2016" name="Sci. Rep.">
        <title>The Dendrobium catenatum Lindl. genome sequence provides insights into polysaccharide synthase, floral development and adaptive evolution.</title>
        <authorList>
            <person name="Zhang G.Q."/>
            <person name="Xu Q."/>
            <person name="Bian C."/>
            <person name="Tsai W.C."/>
            <person name="Yeh C.M."/>
            <person name="Liu K.W."/>
            <person name="Yoshida K."/>
            <person name="Zhang L.S."/>
            <person name="Chang S.B."/>
            <person name="Chen F."/>
            <person name="Shi Y."/>
            <person name="Su Y.Y."/>
            <person name="Zhang Y.Q."/>
            <person name="Chen L.J."/>
            <person name="Yin Y."/>
            <person name="Lin M."/>
            <person name="Huang H."/>
            <person name="Deng H."/>
            <person name="Wang Z.W."/>
            <person name="Zhu S.L."/>
            <person name="Zhao X."/>
            <person name="Deng C."/>
            <person name="Niu S.C."/>
            <person name="Huang J."/>
            <person name="Wang M."/>
            <person name="Liu G.H."/>
            <person name="Yang H.J."/>
            <person name="Xiao X.J."/>
            <person name="Hsiao Y.Y."/>
            <person name="Wu W.L."/>
            <person name="Chen Y.Y."/>
            <person name="Mitsuda N."/>
            <person name="Ohme-Takagi M."/>
            <person name="Luo Y.B."/>
            <person name="Van de Peer Y."/>
            <person name="Liu Z.J."/>
        </authorList>
    </citation>
    <scope>NUCLEOTIDE SEQUENCE [LARGE SCALE GENOMIC DNA]</scope>
    <source>
        <tissue evidence="1">The whole plant</tissue>
    </source>
</reference>
<dbReference type="EMBL" id="KZ502032">
    <property type="protein sequence ID" value="PKU84716.1"/>
    <property type="molecule type" value="Genomic_DNA"/>
</dbReference>
<evidence type="ECO:0000313" key="2">
    <source>
        <dbReference type="Proteomes" id="UP000233837"/>
    </source>
</evidence>
<dbReference type="GO" id="GO:0008168">
    <property type="term" value="F:methyltransferase activity"/>
    <property type="evidence" value="ECO:0007669"/>
    <property type="project" value="UniProtKB-KW"/>
</dbReference>
<accession>A0A2I0X9Z7</accession>
<keyword evidence="1" id="KW-0808">Transferase</keyword>
<gene>
    <name evidence="1" type="ORF">MA16_Dca008126</name>
</gene>
<name>A0A2I0X9Z7_9ASPA</name>
<proteinExistence type="predicted"/>
<dbReference type="GO" id="GO:0032259">
    <property type="term" value="P:methylation"/>
    <property type="evidence" value="ECO:0007669"/>
    <property type="project" value="UniProtKB-KW"/>
</dbReference>
<keyword evidence="1" id="KW-0489">Methyltransferase</keyword>
<reference evidence="1 2" key="2">
    <citation type="journal article" date="2017" name="Nature">
        <title>The Apostasia genome and the evolution of orchids.</title>
        <authorList>
            <person name="Zhang G.Q."/>
            <person name="Liu K.W."/>
            <person name="Li Z."/>
            <person name="Lohaus R."/>
            <person name="Hsiao Y.Y."/>
            <person name="Niu S.C."/>
            <person name="Wang J.Y."/>
            <person name="Lin Y.C."/>
            <person name="Xu Q."/>
            <person name="Chen L.J."/>
            <person name="Yoshida K."/>
            <person name="Fujiwara S."/>
            <person name="Wang Z.W."/>
            <person name="Zhang Y.Q."/>
            <person name="Mitsuda N."/>
            <person name="Wang M."/>
            <person name="Liu G.H."/>
            <person name="Pecoraro L."/>
            <person name="Huang H.X."/>
            <person name="Xiao X.J."/>
            <person name="Lin M."/>
            <person name="Wu X.Y."/>
            <person name="Wu W.L."/>
            <person name="Chen Y.Y."/>
            <person name="Chang S.B."/>
            <person name="Sakamoto S."/>
            <person name="Ohme-Takagi M."/>
            <person name="Yagi M."/>
            <person name="Zeng S.J."/>
            <person name="Shen C.Y."/>
            <person name="Yeh C.M."/>
            <person name="Luo Y.B."/>
            <person name="Tsai W.C."/>
            <person name="Van de Peer Y."/>
            <person name="Liu Z.J."/>
        </authorList>
    </citation>
    <scope>NUCLEOTIDE SEQUENCE [LARGE SCALE GENOMIC DNA]</scope>
    <source>
        <tissue evidence="1">The whole plant</tissue>
    </source>
</reference>
<dbReference type="AlphaFoldDB" id="A0A2I0X9Z7"/>
<dbReference type="Proteomes" id="UP000233837">
    <property type="component" value="Unassembled WGS sequence"/>
</dbReference>
<keyword evidence="2" id="KW-1185">Reference proteome</keyword>
<organism evidence="1 2">
    <name type="scientific">Dendrobium catenatum</name>
    <dbReference type="NCBI Taxonomy" id="906689"/>
    <lineage>
        <taxon>Eukaryota</taxon>
        <taxon>Viridiplantae</taxon>
        <taxon>Streptophyta</taxon>
        <taxon>Embryophyta</taxon>
        <taxon>Tracheophyta</taxon>
        <taxon>Spermatophyta</taxon>
        <taxon>Magnoliopsida</taxon>
        <taxon>Liliopsida</taxon>
        <taxon>Asparagales</taxon>
        <taxon>Orchidaceae</taxon>
        <taxon>Epidendroideae</taxon>
        <taxon>Malaxideae</taxon>
        <taxon>Dendrobiinae</taxon>
        <taxon>Dendrobium</taxon>
    </lineage>
</organism>